<evidence type="ECO:0000259" key="5">
    <source>
        <dbReference type="PROSITE" id="PS50003"/>
    </source>
</evidence>
<dbReference type="EMBL" id="JAACJJ010000028">
    <property type="protein sequence ID" value="KAF5322477.1"/>
    <property type="molecule type" value="Genomic_DNA"/>
</dbReference>
<dbReference type="Pfam" id="PF00169">
    <property type="entry name" value="PH"/>
    <property type="match status" value="1"/>
</dbReference>
<feature type="compositionally biased region" description="Polar residues" evidence="4">
    <location>
        <begin position="1555"/>
        <end position="1568"/>
    </location>
</feature>
<name>A0A8H5BHX6_9AGAR</name>
<feature type="region of interest" description="Disordered" evidence="4">
    <location>
        <begin position="1050"/>
        <end position="1077"/>
    </location>
</feature>
<feature type="compositionally biased region" description="Basic and acidic residues" evidence="4">
    <location>
        <begin position="192"/>
        <end position="205"/>
    </location>
</feature>
<feature type="compositionally biased region" description="Basic and acidic residues" evidence="4">
    <location>
        <begin position="301"/>
        <end position="317"/>
    </location>
</feature>
<keyword evidence="1" id="KW-0132">Cell division</keyword>
<dbReference type="PANTHER" id="PTHR36100">
    <property type="entry name" value="BUD SITE SELECTION PROTEIN 4"/>
    <property type="match status" value="1"/>
</dbReference>
<dbReference type="Gene3D" id="2.30.29.30">
    <property type="entry name" value="Pleckstrin-homology domain (PH domain)/Phosphotyrosine-binding domain (PTB)"/>
    <property type="match status" value="1"/>
</dbReference>
<dbReference type="Proteomes" id="UP000567179">
    <property type="component" value="Unassembled WGS sequence"/>
</dbReference>
<feature type="region of interest" description="Disordered" evidence="4">
    <location>
        <begin position="425"/>
        <end position="794"/>
    </location>
</feature>
<evidence type="ECO:0000256" key="1">
    <source>
        <dbReference type="ARBA" id="ARBA00022618"/>
    </source>
</evidence>
<proteinExistence type="predicted"/>
<feature type="compositionally biased region" description="Polar residues" evidence="4">
    <location>
        <begin position="704"/>
        <end position="719"/>
    </location>
</feature>
<comment type="caution">
    <text evidence="6">The sequence shown here is derived from an EMBL/GenBank/DDBJ whole genome shotgun (WGS) entry which is preliminary data.</text>
</comment>
<keyword evidence="7" id="KW-1185">Reference proteome</keyword>
<feature type="region of interest" description="Disordered" evidence="4">
    <location>
        <begin position="1260"/>
        <end position="1315"/>
    </location>
</feature>
<evidence type="ECO:0000256" key="2">
    <source>
        <dbReference type="ARBA" id="ARBA00023306"/>
    </source>
</evidence>
<keyword evidence="3" id="KW-0175">Coiled coil</keyword>
<feature type="compositionally biased region" description="Polar residues" evidence="4">
    <location>
        <begin position="238"/>
        <end position="249"/>
    </location>
</feature>
<feature type="compositionally biased region" description="Basic and acidic residues" evidence="4">
    <location>
        <begin position="538"/>
        <end position="550"/>
    </location>
</feature>
<feature type="compositionally biased region" description="Basic and acidic residues" evidence="4">
    <location>
        <begin position="593"/>
        <end position="604"/>
    </location>
</feature>
<feature type="coiled-coil region" evidence="3">
    <location>
        <begin position="1013"/>
        <end position="1040"/>
    </location>
</feature>
<feature type="compositionally biased region" description="Polar residues" evidence="4">
    <location>
        <begin position="751"/>
        <end position="775"/>
    </location>
</feature>
<evidence type="ECO:0000256" key="4">
    <source>
        <dbReference type="SAM" id="MobiDB-lite"/>
    </source>
</evidence>
<dbReference type="InterPro" id="IPR011993">
    <property type="entry name" value="PH-like_dom_sf"/>
</dbReference>
<organism evidence="6 7">
    <name type="scientific">Psilocybe cf. subviscida</name>
    <dbReference type="NCBI Taxonomy" id="2480587"/>
    <lineage>
        <taxon>Eukaryota</taxon>
        <taxon>Fungi</taxon>
        <taxon>Dikarya</taxon>
        <taxon>Basidiomycota</taxon>
        <taxon>Agaricomycotina</taxon>
        <taxon>Agaricomycetes</taxon>
        <taxon>Agaricomycetidae</taxon>
        <taxon>Agaricales</taxon>
        <taxon>Agaricineae</taxon>
        <taxon>Strophariaceae</taxon>
        <taxon>Psilocybe</taxon>
    </lineage>
</organism>
<feature type="region of interest" description="Disordered" evidence="4">
    <location>
        <begin position="70"/>
        <end position="378"/>
    </location>
</feature>
<dbReference type="PANTHER" id="PTHR36100:SF1">
    <property type="entry name" value="BUD SITE SELECTION PROTEIN 4"/>
    <property type="match status" value="1"/>
</dbReference>
<dbReference type="GO" id="GO:0005525">
    <property type="term" value="F:GTP binding"/>
    <property type="evidence" value="ECO:0007669"/>
    <property type="project" value="TreeGrafter"/>
</dbReference>
<feature type="compositionally biased region" description="Low complexity" evidence="4">
    <location>
        <begin position="260"/>
        <end position="273"/>
    </location>
</feature>
<dbReference type="OrthoDB" id="2123378at2759"/>
<dbReference type="PROSITE" id="PS50003">
    <property type="entry name" value="PH_DOMAIN"/>
    <property type="match status" value="1"/>
</dbReference>
<sequence>MPAEKVRGGNAITWSVAFMERRAVLTSWFVDASLFSPVPHHLLPYHSTPPPAATSSGRAYIMPARKSPLRDRLLSNSPDPIKSSILRESGMGWGSTSTSTNPASTSTSSSEGSGSITSPLRIAKREDPIRGPALARRTSSSYRHVHTNNLVSKSPFKSQIPAPTTATHRASVTFPIPRSGGEKRPRPSSMHELAETENERPFALKRDRKQSKTFQGLIEKEPVTKSPFRVQPRPPLPTTKSYPDTTASASIDIPRPTTPPAASSYMSPPAISPHNRGLSPGRSAMASKKLHGPRPSSGPKPEPRKVKFHDRCDVLEFDRDEDSIEDPAFQNSDFEDEDDYGQPVDQGDDQGVFDMDVSYADSSRTEDNSNQGTNDNLSYESMQMSGTELNPSVPSLLADPDTSITGIVEEMFFSSNAANLLADESGEPMPALSTPPRHHDIPTDLETEDGVPFGRTHHADRLMQHHQHQQQSPHAQPPPFSLNGFSPSHRSSPIGARPGSHPEAFNLPTHASPLGPPATPPRRPVVSHQSTPPLGRTTHAERIRQAREGEREEEVDAEDVARLPASPSPRKKSSYGPASTEESLVPRFDLPSDTDHGGKSERGEANSSGGVDLFAPRSQDHSILSNPEQEEGHDTTDILDTSVEPANISASNCDVNIHDLSVTSERDRSEVLRDLVTSPEPRPPSSTGSAIGRSPAVSEHGSGSALSRNRIWSPSQQRPESPLGRTAQPKPLTKTSSRERISREEVRRLMNQRSPASSPSTRELQSSSVLDSKPQSPAGVLGEAVPRTNITDSSLDAAEKENNRMSVLTTQTDFSTEDAVVFTAHKKTMSLPTFREEHEDEQEFGLLDTSHRLQFDFGSKFSLGGGLGLSASDIQVDSADLLSVSQTHSGSRPASIVSNGSGIKVGDVDVDMDMKSALDRLMEDVAGAGAPAEDDDDSMMTDEFDESFDRSMDRGHRGRAVDEVGRPKVVERAATDSVLLQRNEAADGILSRTVSSASGMDMAPPPVPPKDNIRQREQIILEKRRQARRLEEDDDEEEDDIVVASPRVKGQGQQLLGVGRPSRRRSMSTGDAETLGGRAKKRGDTLLEIATAANDRPLSDDIETELKKLVEKPKKSKYHVRERETTIYATSSEDRISHMAGPGDINTSRPWRPVRRPSDMNEYAQQIREFRALEKNKAYGKVFVKVLGIRHMNLPLPPTPTVVTCTLNNGIHFVTTPECELSSNCRIEQEFELIEHSKLEFTLTLKVRRDPHIIQQFKALVPSPAPPPQPISRPPSAVPPVKSSGMRSFFSSSPKKSSKVAAPPPPPVQQHMPAPTHRLPENLARHLKPDGTLARAFINFKDIASRCDTRLFETSYPLIGQRVELGGKFSTLEVGEIVLQVFRLPPLPGIPQDQQPQSLEECHRGLRHINWHKVTYFEGTLTQNGGDCSTWRRRPFRVIGSNLVAFNDVTKRAAATIDLKQAISVEDDQEPRRGALSPASGHRTRYGDEYDGLSGVKNSFRIVFPDDQEILFYADSDADKTRWLEVLRALVGHIPPHPLWAELLWQRQEEMTKRATASQPSLAPSSSFDPYRRS</sequence>
<protein>
    <recommendedName>
        <fullName evidence="5">PH domain-containing protein</fullName>
    </recommendedName>
</protein>
<dbReference type="GO" id="GO:0051301">
    <property type="term" value="P:cell division"/>
    <property type="evidence" value="ECO:0007669"/>
    <property type="project" value="UniProtKB-KW"/>
</dbReference>
<evidence type="ECO:0000313" key="7">
    <source>
        <dbReference type="Proteomes" id="UP000567179"/>
    </source>
</evidence>
<dbReference type="SMART" id="SM00233">
    <property type="entry name" value="PH"/>
    <property type="match status" value="1"/>
</dbReference>
<dbReference type="SUPFAM" id="SSF50729">
    <property type="entry name" value="PH domain-like"/>
    <property type="match status" value="1"/>
</dbReference>
<feature type="domain" description="PH" evidence="5">
    <location>
        <begin position="1414"/>
        <end position="1532"/>
    </location>
</feature>
<accession>A0A8H5BHX6</accession>
<dbReference type="InterPro" id="IPR001849">
    <property type="entry name" value="PH_domain"/>
</dbReference>
<feature type="compositionally biased region" description="Low complexity" evidence="4">
    <location>
        <begin position="1279"/>
        <end position="1301"/>
    </location>
</feature>
<gene>
    <name evidence="6" type="ORF">D9619_001548</name>
</gene>
<feature type="compositionally biased region" description="Basic and acidic residues" evidence="4">
    <location>
        <begin position="664"/>
        <end position="673"/>
    </location>
</feature>
<feature type="compositionally biased region" description="Pro residues" evidence="4">
    <location>
        <begin position="1263"/>
        <end position="1278"/>
    </location>
</feature>
<feature type="compositionally biased region" description="Polar residues" evidence="4">
    <location>
        <begin position="137"/>
        <end position="170"/>
    </location>
</feature>
<feature type="compositionally biased region" description="Pro residues" evidence="4">
    <location>
        <begin position="514"/>
        <end position="523"/>
    </location>
</feature>
<feature type="compositionally biased region" description="Basic and acidic residues" evidence="4">
    <location>
        <begin position="736"/>
        <end position="748"/>
    </location>
</feature>
<feature type="region of interest" description="Disordered" evidence="4">
    <location>
        <begin position="1552"/>
        <end position="1574"/>
    </location>
</feature>
<reference evidence="6 7" key="1">
    <citation type="journal article" date="2020" name="ISME J.">
        <title>Uncovering the hidden diversity of litter-decomposition mechanisms in mushroom-forming fungi.</title>
        <authorList>
            <person name="Floudas D."/>
            <person name="Bentzer J."/>
            <person name="Ahren D."/>
            <person name="Johansson T."/>
            <person name="Persson P."/>
            <person name="Tunlid A."/>
        </authorList>
    </citation>
    <scope>NUCLEOTIDE SEQUENCE [LARGE SCALE GENOMIC DNA]</scope>
    <source>
        <strain evidence="6 7">CBS 101986</strain>
    </source>
</reference>
<keyword evidence="2" id="KW-0131">Cell cycle</keyword>
<feature type="region of interest" description="Disordered" evidence="4">
    <location>
        <begin position="1136"/>
        <end position="1156"/>
    </location>
</feature>
<evidence type="ECO:0000256" key="3">
    <source>
        <dbReference type="SAM" id="Coils"/>
    </source>
</evidence>
<dbReference type="InterPro" id="IPR052007">
    <property type="entry name" value="Bud4"/>
</dbReference>
<evidence type="ECO:0000313" key="6">
    <source>
        <dbReference type="EMBL" id="KAF5322477.1"/>
    </source>
</evidence>
<feature type="compositionally biased region" description="Polar residues" evidence="4">
    <location>
        <begin position="368"/>
        <end position="378"/>
    </location>
</feature>
<feature type="compositionally biased region" description="Low complexity" evidence="4">
    <location>
        <begin position="95"/>
        <end position="118"/>
    </location>
</feature>